<protein>
    <recommendedName>
        <fullName evidence="4">GLPGLI family protein</fullName>
    </recommendedName>
</protein>
<organism evidence="2 3">
    <name type="scientific">Muriicola marianensis</name>
    <dbReference type="NCBI Taxonomy" id="1324801"/>
    <lineage>
        <taxon>Bacteria</taxon>
        <taxon>Pseudomonadati</taxon>
        <taxon>Bacteroidota</taxon>
        <taxon>Flavobacteriia</taxon>
        <taxon>Flavobacteriales</taxon>
        <taxon>Flavobacteriaceae</taxon>
        <taxon>Muriicola</taxon>
    </lineage>
</organism>
<feature type="chain" id="PRO_5046454794" description="GLPGLI family protein" evidence="1">
    <location>
        <begin position="21"/>
        <end position="316"/>
    </location>
</feature>
<keyword evidence="3" id="KW-1185">Reference proteome</keyword>
<reference evidence="3" key="1">
    <citation type="journal article" date="2019" name="Int. J. Syst. Evol. Microbiol.">
        <title>The Global Catalogue of Microorganisms (GCM) 10K type strain sequencing project: providing services to taxonomists for standard genome sequencing and annotation.</title>
        <authorList>
            <consortium name="The Broad Institute Genomics Platform"/>
            <consortium name="The Broad Institute Genome Sequencing Center for Infectious Disease"/>
            <person name="Wu L."/>
            <person name="Ma J."/>
        </authorList>
    </citation>
    <scope>NUCLEOTIDE SEQUENCE [LARGE SCALE GENOMIC DNA]</scope>
    <source>
        <strain evidence="3">CGMCC 1.12606</strain>
    </source>
</reference>
<evidence type="ECO:0000313" key="3">
    <source>
        <dbReference type="Proteomes" id="UP000625780"/>
    </source>
</evidence>
<sequence length="316" mass="34791">MMKQFVIVTNLFFICFISTAQSVSSLEQRFFEVNAYKAEIKITFTYDYTQTKAGNTNMVTATQSFEHAFLTGPGQVTAADMFQVERGDEADVGAGDNSGVMGGMDMEAISAAMKNSGMDPSIMEELKKAKKETASYNMDFGKYKMWMSDPVSGTSFTRVNTKFYDETTGIEGPCGEGLSGGPYKNYRQYGLEAQSERGKPGVNNPNSLLLLVNLNNNSYSFSTSTDMLRGLTFEGTEHDEDCSKITDKKLSLAARSFISIRAKKEGLIYKKPLPQSGMTLTGSRDITDSFNLWPSLAKEGGNWTVTIDWKIYPAGG</sequence>
<proteinExistence type="predicted"/>
<name>A0ABQ1QRV6_9FLAO</name>
<keyword evidence="1" id="KW-0732">Signal</keyword>
<gene>
    <name evidence="2" type="ORF">GCM10011361_04330</name>
</gene>
<evidence type="ECO:0000313" key="2">
    <source>
        <dbReference type="EMBL" id="GGD40338.1"/>
    </source>
</evidence>
<feature type="signal peptide" evidence="1">
    <location>
        <begin position="1"/>
        <end position="20"/>
    </location>
</feature>
<evidence type="ECO:0008006" key="4">
    <source>
        <dbReference type="Google" id="ProtNLM"/>
    </source>
</evidence>
<dbReference type="Proteomes" id="UP000625780">
    <property type="component" value="Unassembled WGS sequence"/>
</dbReference>
<dbReference type="EMBL" id="BMFH01000001">
    <property type="protein sequence ID" value="GGD40338.1"/>
    <property type="molecule type" value="Genomic_DNA"/>
</dbReference>
<comment type="caution">
    <text evidence="2">The sequence shown here is derived from an EMBL/GenBank/DDBJ whole genome shotgun (WGS) entry which is preliminary data.</text>
</comment>
<accession>A0ABQ1QRV6</accession>
<evidence type="ECO:0000256" key="1">
    <source>
        <dbReference type="SAM" id="SignalP"/>
    </source>
</evidence>